<feature type="DNA-binding region" description="Homeobox" evidence="5">
    <location>
        <begin position="117"/>
        <end position="176"/>
    </location>
</feature>
<dbReference type="Proteomes" id="UP000663891">
    <property type="component" value="Unassembled WGS sequence"/>
</dbReference>
<dbReference type="PROSITE" id="PS50071">
    <property type="entry name" value="HOMEOBOX_2"/>
    <property type="match status" value="1"/>
</dbReference>
<dbReference type="EMBL" id="CAJOBB010000855">
    <property type="protein sequence ID" value="CAF3765286.1"/>
    <property type="molecule type" value="Genomic_DNA"/>
</dbReference>
<feature type="domain" description="Homeobox" evidence="8">
    <location>
        <begin position="115"/>
        <end position="175"/>
    </location>
</feature>
<feature type="compositionally biased region" description="Basic and acidic residues" evidence="7">
    <location>
        <begin position="177"/>
        <end position="196"/>
    </location>
</feature>
<keyword evidence="2 5" id="KW-0238">DNA-binding</keyword>
<sequence length="326" mass="36036">MYQFPHYSDALKQFPSAALSAYFAGTSNVGNNMLPNSAHHSLAAAAAAAAAAAVVSHTNPFSIDNILAPRPRLPVPLSSYYGSTANNTAQNAADFYSYPALQNFFAAASMAQSHKRKRRHRTIFTEEQLEQLEEAFGRTHYPDVMMREDLAMKIDLKEERVEVWFKNRRAKYRKQKREATERCRRDAHEKSQRTDGESTATGSSTPSANSSSSLSSVGQEAPTTVDHSHHLTICPTIPSHNCDSSGSDSSLDIQTPHSPNYSQQPLALTTNGKLNNNNTNKSTSMNNNNFRKETFPINHMRQHMTSSSSSTTTTTTNNNSTPYVKL</sequence>
<evidence type="ECO:0000313" key="13">
    <source>
        <dbReference type="Proteomes" id="UP000663860"/>
    </source>
</evidence>
<comment type="subcellular location">
    <subcellularLocation>
        <location evidence="1 5 6">Nucleus</location>
    </subcellularLocation>
</comment>
<evidence type="ECO:0000256" key="3">
    <source>
        <dbReference type="ARBA" id="ARBA00023155"/>
    </source>
</evidence>
<dbReference type="EMBL" id="CAJOAY010001444">
    <property type="protein sequence ID" value="CAF3843877.1"/>
    <property type="molecule type" value="Genomic_DNA"/>
</dbReference>
<protein>
    <recommendedName>
        <fullName evidence="8">Homeobox domain-containing protein</fullName>
    </recommendedName>
</protein>
<evidence type="ECO:0000256" key="4">
    <source>
        <dbReference type="ARBA" id="ARBA00023242"/>
    </source>
</evidence>
<keyword evidence="4 5" id="KW-0539">Nucleus</keyword>
<dbReference type="InterPro" id="IPR009057">
    <property type="entry name" value="Homeodomain-like_sf"/>
</dbReference>
<dbReference type="CDD" id="cd00086">
    <property type="entry name" value="homeodomain"/>
    <property type="match status" value="1"/>
</dbReference>
<dbReference type="GO" id="GO:0005634">
    <property type="term" value="C:nucleus"/>
    <property type="evidence" value="ECO:0007669"/>
    <property type="project" value="UniProtKB-SubCell"/>
</dbReference>
<evidence type="ECO:0000313" key="12">
    <source>
        <dbReference type="EMBL" id="CAF3843877.1"/>
    </source>
</evidence>
<reference evidence="9" key="1">
    <citation type="submission" date="2021-02" db="EMBL/GenBank/DDBJ databases">
        <authorList>
            <person name="Nowell W R."/>
        </authorList>
    </citation>
    <scope>NUCLEOTIDE SEQUENCE</scope>
</reference>
<evidence type="ECO:0000256" key="5">
    <source>
        <dbReference type="PROSITE-ProRule" id="PRU00108"/>
    </source>
</evidence>
<dbReference type="InterPro" id="IPR050649">
    <property type="entry name" value="Paired_Homeobox_TFs"/>
</dbReference>
<dbReference type="Proteomes" id="UP000663860">
    <property type="component" value="Unassembled WGS sequence"/>
</dbReference>
<feature type="compositionally biased region" description="Low complexity" evidence="7">
    <location>
        <begin position="305"/>
        <end position="326"/>
    </location>
</feature>
<dbReference type="PANTHER" id="PTHR24329">
    <property type="entry name" value="HOMEOBOX PROTEIN ARISTALESS"/>
    <property type="match status" value="1"/>
</dbReference>
<evidence type="ECO:0000256" key="1">
    <source>
        <dbReference type="ARBA" id="ARBA00004123"/>
    </source>
</evidence>
<feature type="compositionally biased region" description="Polar residues" evidence="7">
    <location>
        <begin position="253"/>
        <end position="267"/>
    </location>
</feature>
<dbReference type="InterPro" id="IPR001356">
    <property type="entry name" value="HD"/>
</dbReference>
<feature type="region of interest" description="Disordered" evidence="7">
    <location>
        <begin position="174"/>
        <end position="227"/>
    </location>
</feature>
<comment type="caution">
    <text evidence="9">The sequence shown here is derived from an EMBL/GenBank/DDBJ whole genome shotgun (WGS) entry which is preliminary data.</text>
</comment>
<dbReference type="InterPro" id="IPR017970">
    <property type="entry name" value="Homeobox_CS"/>
</dbReference>
<dbReference type="PANTHER" id="PTHR24329:SF516">
    <property type="entry name" value="HOMEOBOX PROTEIN GOOSECOID"/>
    <property type="match status" value="1"/>
</dbReference>
<evidence type="ECO:0000313" key="9">
    <source>
        <dbReference type="EMBL" id="CAF0957730.1"/>
    </source>
</evidence>
<dbReference type="AlphaFoldDB" id="A0A814DRV7"/>
<dbReference type="EMBL" id="CAJNON010000132">
    <property type="protein sequence ID" value="CAF1012026.1"/>
    <property type="molecule type" value="Genomic_DNA"/>
</dbReference>
<name>A0A814DRV7_9BILA</name>
<dbReference type="PROSITE" id="PS00027">
    <property type="entry name" value="HOMEOBOX_1"/>
    <property type="match status" value="1"/>
</dbReference>
<evidence type="ECO:0000256" key="7">
    <source>
        <dbReference type="SAM" id="MobiDB-lite"/>
    </source>
</evidence>
<evidence type="ECO:0000313" key="10">
    <source>
        <dbReference type="EMBL" id="CAF1012026.1"/>
    </source>
</evidence>
<evidence type="ECO:0000259" key="8">
    <source>
        <dbReference type="PROSITE" id="PS50071"/>
    </source>
</evidence>
<dbReference type="Proteomes" id="UP000663881">
    <property type="component" value="Unassembled WGS sequence"/>
</dbReference>
<keyword evidence="3 5" id="KW-0371">Homeobox</keyword>
<organism evidence="9 13">
    <name type="scientific">Adineta steineri</name>
    <dbReference type="NCBI Taxonomy" id="433720"/>
    <lineage>
        <taxon>Eukaryota</taxon>
        <taxon>Metazoa</taxon>
        <taxon>Spiralia</taxon>
        <taxon>Gnathifera</taxon>
        <taxon>Rotifera</taxon>
        <taxon>Eurotatoria</taxon>
        <taxon>Bdelloidea</taxon>
        <taxon>Adinetida</taxon>
        <taxon>Adinetidae</taxon>
        <taxon>Adineta</taxon>
    </lineage>
</organism>
<dbReference type="FunFam" id="1.10.10.60:FF:000679">
    <property type="entry name" value="Homeobox protein aristaless"/>
    <property type="match status" value="1"/>
</dbReference>
<dbReference type="OrthoDB" id="6159439at2759"/>
<feature type="region of interest" description="Disordered" evidence="7">
    <location>
        <begin position="302"/>
        <end position="326"/>
    </location>
</feature>
<proteinExistence type="predicted"/>
<dbReference type="GO" id="GO:0000977">
    <property type="term" value="F:RNA polymerase II transcription regulatory region sequence-specific DNA binding"/>
    <property type="evidence" value="ECO:0007669"/>
    <property type="project" value="TreeGrafter"/>
</dbReference>
<feature type="compositionally biased region" description="Low complexity" evidence="7">
    <location>
        <begin position="198"/>
        <end position="216"/>
    </location>
</feature>
<dbReference type="Pfam" id="PF00046">
    <property type="entry name" value="Homeodomain"/>
    <property type="match status" value="1"/>
</dbReference>
<dbReference type="Proteomes" id="UP000663868">
    <property type="component" value="Unassembled WGS sequence"/>
</dbReference>
<evidence type="ECO:0000313" key="11">
    <source>
        <dbReference type="EMBL" id="CAF3765286.1"/>
    </source>
</evidence>
<feature type="compositionally biased region" description="Low complexity" evidence="7">
    <location>
        <begin position="243"/>
        <end position="252"/>
    </location>
</feature>
<feature type="compositionally biased region" description="Low complexity" evidence="7">
    <location>
        <begin position="268"/>
        <end position="289"/>
    </location>
</feature>
<feature type="region of interest" description="Disordered" evidence="7">
    <location>
        <begin position="241"/>
        <end position="289"/>
    </location>
</feature>
<dbReference type="GO" id="GO:0000981">
    <property type="term" value="F:DNA-binding transcription factor activity, RNA polymerase II-specific"/>
    <property type="evidence" value="ECO:0007669"/>
    <property type="project" value="InterPro"/>
</dbReference>
<evidence type="ECO:0000256" key="2">
    <source>
        <dbReference type="ARBA" id="ARBA00023125"/>
    </source>
</evidence>
<dbReference type="SMART" id="SM00389">
    <property type="entry name" value="HOX"/>
    <property type="match status" value="1"/>
</dbReference>
<evidence type="ECO:0000256" key="6">
    <source>
        <dbReference type="RuleBase" id="RU000682"/>
    </source>
</evidence>
<dbReference type="Gene3D" id="1.10.10.60">
    <property type="entry name" value="Homeodomain-like"/>
    <property type="match status" value="1"/>
</dbReference>
<dbReference type="SUPFAM" id="SSF46689">
    <property type="entry name" value="Homeodomain-like"/>
    <property type="match status" value="1"/>
</dbReference>
<accession>A0A814DRV7</accession>
<gene>
    <name evidence="9" type="ORF">IZO911_LOCUS15368</name>
    <name evidence="11" type="ORF">KXQ929_LOCUS15042</name>
    <name evidence="12" type="ORF">OKA104_LOCUS21067</name>
    <name evidence="10" type="ORF">VCS650_LOCUS15318</name>
</gene>
<dbReference type="EMBL" id="CAJNOE010000132">
    <property type="protein sequence ID" value="CAF0957730.1"/>
    <property type="molecule type" value="Genomic_DNA"/>
</dbReference>